<keyword evidence="2" id="KW-1133">Transmembrane helix</keyword>
<proteinExistence type="predicted"/>
<feature type="transmembrane region" description="Helical" evidence="2">
    <location>
        <begin position="132"/>
        <end position="153"/>
    </location>
</feature>
<dbReference type="AlphaFoldDB" id="A0A5P2BP51"/>
<protein>
    <recommendedName>
        <fullName evidence="5">DUF4386 domain-containing protein</fullName>
    </recommendedName>
</protein>
<organism evidence="3 4">
    <name type="scientific">Streptomyces venezuelae</name>
    <dbReference type="NCBI Taxonomy" id="54571"/>
    <lineage>
        <taxon>Bacteria</taxon>
        <taxon>Bacillati</taxon>
        <taxon>Actinomycetota</taxon>
        <taxon>Actinomycetes</taxon>
        <taxon>Kitasatosporales</taxon>
        <taxon>Streptomycetaceae</taxon>
        <taxon>Streptomyces</taxon>
    </lineage>
</organism>
<sequence>MVWARQGSGSMPSAGRGGRGGRMPYRKTAVLVGLLFLSSTLTFALGSSLVGDYFSDPDSGEGGLLVGVLLEGYTAFAVAGIGVALFPVLKPHGRRLSAWYLILRCAECAAIVAVGCYFLASKNELTDYALLVYAFSGAGGLALSYLLLCAGLVARWLSVLGLVGYAVLLAGVGSDLLGLVDINSGAGVLFYVPGGLFEVLLPLLLIFKGFRPVVPAPDACGRGGRLASEGARG</sequence>
<keyword evidence="2" id="KW-0812">Transmembrane</keyword>
<dbReference type="Proteomes" id="UP000322927">
    <property type="component" value="Chromosome"/>
</dbReference>
<evidence type="ECO:0000313" key="3">
    <source>
        <dbReference type="EMBL" id="QES32252.1"/>
    </source>
</evidence>
<feature type="transmembrane region" description="Helical" evidence="2">
    <location>
        <begin position="160"/>
        <end position="180"/>
    </location>
</feature>
<evidence type="ECO:0000256" key="1">
    <source>
        <dbReference type="SAM" id="MobiDB-lite"/>
    </source>
</evidence>
<evidence type="ECO:0000313" key="4">
    <source>
        <dbReference type="Proteomes" id="UP000322927"/>
    </source>
</evidence>
<feature type="transmembrane region" description="Helical" evidence="2">
    <location>
        <begin position="186"/>
        <end position="207"/>
    </location>
</feature>
<name>A0A5P2BP51_STRVZ</name>
<feature type="transmembrane region" description="Helical" evidence="2">
    <location>
        <begin position="98"/>
        <end position="120"/>
    </location>
</feature>
<dbReference type="EMBL" id="CP029192">
    <property type="protein sequence ID" value="QES32252.1"/>
    <property type="molecule type" value="Genomic_DNA"/>
</dbReference>
<dbReference type="Pfam" id="PF14329">
    <property type="entry name" value="DUF4386"/>
    <property type="match status" value="2"/>
</dbReference>
<feature type="region of interest" description="Disordered" evidence="1">
    <location>
        <begin position="1"/>
        <end position="20"/>
    </location>
</feature>
<gene>
    <name evidence="3" type="ORF">DEJ48_01405</name>
</gene>
<keyword evidence="2" id="KW-0472">Membrane</keyword>
<feature type="transmembrane region" description="Helical" evidence="2">
    <location>
        <begin position="62"/>
        <end position="86"/>
    </location>
</feature>
<reference evidence="3 4" key="1">
    <citation type="submission" date="2018-05" db="EMBL/GenBank/DDBJ databases">
        <title>Streptomyces venezuelae.</title>
        <authorList>
            <person name="Kim W."/>
            <person name="Lee N."/>
            <person name="Cho B.-K."/>
        </authorList>
    </citation>
    <scope>NUCLEOTIDE SEQUENCE [LARGE SCALE GENOMIC DNA]</scope>
    <source>
        <strain evidence="3 4">ATCC 14584</strain>
    </source>
</reference>
<dbReference type="InterPro" id="IPR025495">
    <property type="entry name" value="DUF4386"/>
</dbReference>
<accession>A0A5P2BP51</accession>
<evidence type="ECO:0008006" key="5">
    <source>
        <dbReference type="Google" id="ProtNLM"/>
    </source>
</evidence>
<evidence type="ECO:0000256" key="2">
    <source>
        <dbReference type="SAM" id="Phobius"/>
    </source>
</evidence>